<proteinExistence type="predicted"/>
<gene>
    <name evidence="1" type="ORF">EMWEY_00052080</name>
</gene>
<protein>
    <submittedName>
        <fullName evidence="1">Uncharacterized protein</fullName>
    </submittedName>
</protein>
<reference evidence="1" key="1">
    <citation type="submission" date="2013-10" db="EMBL/GenBank/DDBJ databases">
        <title>Genomic analysis of the causative agents of coccidiosis in chickens.</title>
        <authorList>
            <person name="Reid A.J."/>
            <person name="Blake D."/>
            <person name="Billington K."/>
            <person name="Browne H."/>
            <person name="Dunn M."/>
            <person name="Hung S."/>
            <person name="Kawahara F."/>
            <person name="Miranda-Saavedra D."/>
            <person name="Mourier T."/>
            <person name="Nagra H."/>
            <person name="Otto T.D."/>
            <person name="Rawlings N."/>
            <person name="Sanchez A."/>
            <person name="Sanders M."/>
            <person name="Subramaniam C."/>
            <person name="Tay Y."/>
            <person name="Dear P."/>
            <person name="Doerig C."/>
            <person name="Gruber A."/>
            <person name="Parkinson J."/>
            <person name="Shirley M."/>
            <person name="Wan K.L."/>
            <person name="Berriman M."/>
            <person name="Tomley F."/>
            <person name="Pain A."/>
        </authorList>
    </citation>
    <scope>NUCLEOTIDE SEQUENCE [LARGE SCALE GENOMIC DNA]</scope>
    <source>
        <strain evidence="1">Weybridge</strain>
    </source>
</reference>
<dbReference type="AlphaFoldDB" id="U6LX52"/>
<dbReference type="GeneID" id="25339194"/>
<sequence length="140" mass="15833">MDRHVHEIELECQEACSRLRCSLETVNRHTGEEAPVLERLVADCRRDAHLFLEKLRHLELEARFESPANAVDPSPPYSLVQLRQELRTLSAEVDAAERRLLIANGGARREGLLGSEAKMSEGCKQLEVSGLMKTHGQRHK</sequence>
<dbReference type="Proteomes" id="UP000030763">
    <property type="component" value="Unassembled WGS sequence"/>
</dbReference>
<dbReference type="VEuPathDB" id="ToxoDB:EMWEY_00052080"/>
<name>U6LX52_EIMMA</name>
<accession>U6LX52</accession>
<keyword evidence="2" id="KW-1185">Reference proteome</keyword>
<reference evidence="1" key="2">
    <citation type="submission" date="2013-10" db="EMBL/GenBank/DDBJ databases">
        <authorList>
            <person name="Aslett M."/>
        </authorList>
    </citation>
    <scope>NUCLEOTIDE SEQUENCE [LARGE SCALE GENOMIC DNA]</scope>
    <source>
        <strain evidence="1">Weybridge</strain>
    </source>
</reference>
<dbReference type="RefSeq" id="XP_013332966.1">
    <property type="nucleotide sequence ID" value="XM_013477512.1"/>
</dbReference>
<evidence type="ECO:0000313" key="1">
    <source>
        <dbReference type="EMBL" id="CDJ56316.1"/>
    </source>
</evidence>
<dbReference type="EMBL" id="HG718879">
    <property type="protein sequence ID" value="CDJ56316.1"/>
    <property type="molecule type" value="Genomic_DNA"/>
</dbReference>
<evidence type="ECO:0000313" key="2">
    <source>
        <dbReference type="Proteomes" id="UP000030763"/>
    </source>
</evidence>
<dbReference type="OrthoDB" id="348658at2759"/>
<organism evidence="1 2">
    <name type="scientific">Eimeria maxima</name>
    <name type="common">Coccidian parasite</name>
    <dbReference type="NCBI Taxonomy" id="5804"/>
    <lineage>
        <taxon>Eukaryota</taxon>
        <taxon>Sar</taxon>
        <taxon>Alveolata</taxon>
        <taxon>Apicomplexa</taxon>
        <taxon>Conoidasida</taxon>
        <taxon>Coccidia</taxon>
        <taxon>Eucoccidiorida</taxon>
        <taxon>Eimeriorina</taxon>
        <taxon>Eimeriidae</taxon>
        <taxon>Eimeria</taxon>
    </lineage>
</organism>